<evidence type="ECO:0000313" key="2">
    <source>
        <dbReference type="EMBL" id="MDR7277647.1"/>
    </source>
</evidence>
<organism evidence="2 3">
    <name type="scientific">Catenuloplanes atrovinosus</name>
    <dbReference type="NCBI Taxonomy" id="137266"/>
    <lineage>
        <taxon>Bacteria</taxon>
        <taxon>Bacillati</taxon>
        <taxon>Actinomycetota</taxon>
        <taxon>Actinomycetes</taxon>
        <taxon>Micromonosporales</taxon>
        <taxon>Micromonosporaceae</taxon>
        <taxon>Catenuloplanes</taxon>
    </lineage>
</organism>
<accession>A0AAE4CB36</accession>
<name>A0AAE4CB36_9ACTN</name>
<feature type="region of interest" description="Disordered" evidence="1">
    <location>
        <begin position="1"/>
        <end position="22"/>
    </location>
</feature>
<reference evidence="2" key="1">
    <citation type="submission" date="2023-07" db="EMBL/GenBank/DDBJ databases">
        <title>Sequencing the genomes of 1000 actinobacteria strains.</title>
        <authorList>
            <person name="Klenk H.-P."/>
        </authorList>
    </citation>
    <scope>NUCLEOTIDE SEQUENCE</scope>
    <source>
        <strain evidence="2">DSM 44707</strain>
    </source>
</reference>
<sequence length="191" mass="21045">MTPPLPLAPQGTPLVPASPEKTPAACEQQKTDHQIIDLLPGSAEHQSSLDLPADHGFAELLRGPYALPKPLDDRSLHLIEEARAHVVRAADALLCDHVDRKCLARPLSDWDRVTQFWSDESIDLLLRLSEPGCPQAPMGACLVAQFRAMVSVILTHHNRWVNWTEATDAAERVVRLSRWIYSGGYAHAIGA</sequence>
<protein>
    <submittedName>
        <fullName evidence="2">Uncharacterized protein</fullName>
    </submittedName>
</protein>
<keyword evidence="3" id="KW-1185">Reference proteome</keyword>
<evidence type="ECO:0000256" key="1">
    <source>
        <dbReference type="SAM" id="MobiDB-lite"/>
    </source>
</evidence>
<proteinExistence type="predicted"/>
<dbReference type="RefSeq" id="WP_310370066.1">
    <property type="nucleotide sequence ID" value="NZ_JAVDYB010000001.1"/>
</dbReference>
<dbReference type="Proteomes" id="UP001183643">
    <property type="component" value="Unassembled WGS sequence"/>
</dbReference>
<dbReference type="AlphaFoldDB" id="A0AAE4CB36"/>
<evidence type="ECO:0000313" key="3">
    <source>
        <dbReference type="Proteomes" id="UP001183643"/>
    </source>
</evidence>
<gene>
    <name evidence="2" type="ORF">J2S41_004425</name>
</gene>
<comment type="caution">
    <text evidence="2">The sequence shown here is derived from an EMBL/GenBank/DDBJ whole genome shotgun (WGS) entry which is preliminary data.</text>
</comment>
<dbReference type="EMBL" id="JAVDYB010000001">
    <property type="protein sequence ID" value="MDR7277647.1"/>
    <property type="molecule type" value="Genomic_DNA"/>
</dbReference>